<reference evidence="1 2" key="1">
    <citation type="submission" date="2017-10" db="EMBL/GenBank/DDBJ databases">
        <authorList>
            <consortium name="Urmite Genomes"/>
        </authorList>
    </citation>
    <scope>NUCLEOTIDE SEQUENCE [LARGE SCALE GENOMIC DNA]</scope>
    <source>
        <strain evidence="1 2">FB-527</strain>
    </source>
</reference>
<gene>
    <name evidence="1" type="ORF">MSIMFB_04713</name>
</gene>
<keyword evidence="2" id="KW-1185">Reference proteome</keyword>
<protein>
    <submittedName>
        <fullName evidence="1">Uncharacterized protein</fullName>
    </submittedName>
</protein>
<dbReference type="EMBL" id="OCTY01000002">
    <property type="protein sequence ID" value="SOJ57236.1"/>
    <property type="molecule type" value="Genomic_DNA"/>
</dbReference>
<dbReference type="RefSeq" id="WP_186244700.1">
    <property type="nucleotide sequence ID" value="NZ_OCTY01000002.1"/>
</dbReference>
<accession>A0A7Z7IRN4</accession>
<dbReference type="Proteomes" id="UP000554965">
    <property type="component" value="Unassembled WGS sequence"/>
</dbReference>
<evidence type="ECO:0000313" key="2">
    <source>
        <dbReference type="Proteomes" id="UP000554965"/>
    </source>
</evidence>
<dbReference type="AlphaFoldDB" id="A0A7Z7IRN4"/>
<organism evidence="1 2">
    <name type="scientific">Mycobacterium simulans</name>
    <dbReference type="NCBI Taxonomy" id="627089"/>
    <lineage>
        <taxon>Bacteria</taxon>
        <taxon>Bacillati</taxon>
        <taxon>Actinomycetota</taxon>
        <taxon>Actinomycetes</taxon>
        <taxon>Mycobacteriales</taxon>
        <taxon>Mycobacteriaceae</taxon>
        <taxon>Mycobacterium</taxon>
    </lineage>
</organism>
<name>A0A7Z7IRN4_9MYCO</name>
<proteinExistence type="predicted"/>
<sequence length="111" mass="12309">MDAFGVFDEVLGDYESYVNAFLDIQDERVRDEVEKEIQDGLLWPQPWLAPNPAFESGGTVSELADQGVLHPKARDIFRVRINDRMTTAIANGGKGWKSFADIPAGSGSQHE</sequence>
<evidence type="ECO:0000313" key="1">
    <source>
        <dbReference type="EMBL" id="SOJ57236.1"/>
    </source>
</evidence>
<comment type="caution">
    <text evidence="1">The sequence shown here is derived from an EMBL/GenBank/DDBJ whole genome shotgun (WGS) entry which is preliminary data.</text>
</comment>